<organism evidence="2 3">
    <name type="scientific">Posidoniimonas corsicana</name>
    <dbReference type="NCBI Taxonomy" id="1938618"/>
    <lineage>
        <taxon>Bacteria</taxon>
        <taxon>Pseudomonadati</taxon>
        <taxon>Planctomycetota</taxon>
        <taxon>Planctomycetia</taxon>
        <taxon>Pirellulales</taxon>
        <taxon>Lacipirellulaceae</taxon>
        <taxon>Posidoniimonas</taxon>
    </lineage>
</organism>
<proteinExistence type="predicted"/>
<evidence type="ECO:0000313" key="3">
    <source>
        <dbReference type="Proteomes" id="UP000316714"/>
    </source>
</evidence>
<comment type="caution">
    <text evidence="2">The sequence shown here is derived from an EMBL/GenBank/DDBJ whole genome shotgun (WGS) entry which is preliminary data.</text>
</comment>
<keyword evidence="1" id="KW-0732">Signal</keyword>
<dbReference type="EMBL" id="SIHJ01000001">
    <property type="protein sequence ID" value="TWT36992.1"/>
    <property type="molecule type" value="Genomic_DNA"/>
</dbReference>
<accession>A0A5C5VH50</accession>
<dbReference type="OrthoDB" id="9942079at2"/>
<dbReference type="Proteomes" id="UP000316714">
    <property type="component" value="Unassembled WGS sequence"/>
</dbReference>
<evidence type="ECO:0000256" key="1">
    <source>
        <dbReference type="SAM" id="SignalP"/>
    </source>
</evidence>
<dbReference type="AlphaFoldDB" id="A0A5C5VH50"/>
<evidence type="ECO:0008006" key="4">
    <source>
        <dbReference type="Google" id="ProtNLM"/>
    </source>
</evidence>
<feature type="signal peptide" evidence="1">
    <location>
        <begin position="1"/>
        <end position="25"/>
    </location>
</feature>
<evidence type="ECO:0000313" key="2">
    <source>
        <dbReference type="EMBL" id="TWT36992.1"/>
    </source>
</evidence>
<dbReference type="RefSeq" id="WP_146564345.1">
    <property type="nucleotide sequence ID" value="NZ_SIHJ01000001.1"/>
</dbReference>
<keyword evidence="3" id="KW-1185">Reference proteome</keyword>
<feature type="chain" id="PRO_5022962920" description="IPT/TIG domain-containing protein" evidence="1">
    <location>
        <begin position="26"/>
        <end position="162"/>
    </location>
</feature>
<name>A0A5C5VH50_9BACT</name>
<protein>
    <recommendedName>
        <fullName evidence="4">IPT/TIG domain-containing protein</fullName>
    </recommendedName>
</protein>
<gene>
    <name evidence="2" type="ORF">KOR34_19380</name>
</gene>
<sequence precursor="true">MFRSILTCSSLALLMTASLSAPAQAGGCSGGGGGHYTPRPIYRPVVRPVVTPKVIVKKPAPPAPPKQLPAPPLPQVVSGSRLYLDGKNFGGGEGSVMMKVGPLTMNVEVLSWNAAAVEVQMPKMALDLALPAKLKILRADGSLVVVKEVQLTPEAPRLALGL</sequence>
<reference evidence="2 3" key="1">
    <citation type="submission" date="2019-02" db="EMBL/GenBank/DDBJ databases">
        <title>Deep-cultivation of Planctomycetes and their phenomic and genomic characterization uncovers novel biology.</title>
        <authorList>
            <person name="Wiegand S."/>
            <person name="Jogler M."/>
            <person name="Boedeker C."/>
            <person name="Pinto D."/>
            <person name="Vollmers J."/>
            <person name="Rivas-Marin E."/>
            <person name="Kohn T."/>
            <person name="Peeters S.H."/>
            <person name="Heuer A."/>
            <person name="Rast P."/>
            <person name="Oberbeckmann S."/>
            <person name="Bunk B."/>
            <person name="Jeske O."/>
            <person name="Meyerdierks A."/>
            <person name="Storesund J.E."/>
            <person name="Kallscheuer N."/>
            <person name="Luecker S."/>
            <person name="Lage O.M."/>
            <person name="Pohl T."/>
            <person name="Merkel B.J."/>
            <person name="Hornburger P."/>
            <person name="Mueller R.-W."/>
            <person name="Bruemmer F."/>
            <person name="Labrenz M."/>
            <person name="Spormann A.M."/>
            <person name="Op Den Camp H."/>
            <person name="Overmann J."/>
            <person name="Amann R."/>
            <person name="Jetten M.S.M."/>
            <person name="Mascher T."/>
            <person name="Medema M.H."/>
            <person name="Devos D.P."/>
            <person name="Kaster A.-K."/>
            <person name="Ovreas L."/>
            <person name="Rohde M."/>
            <person name="Galperin M.Y."/>
            <person name="Jogler C."/>
        </authorList>
    </citation>
    <scope>NUCLEOTIDE SEQUENCE [LARGE SCALE GENOMIC DNA]</scope>
    <source>
        <strain evidence="2 3">KOR34</strain>
    </source>
</reference>